<sequence length="345" mass="37862">MGTTMLSTTNVFCVKMTASKTSSLKESSRRYRRRRRNDDGFATTTTRAKADGSKESNIFDKIANEANKMLDVMEGGPKLRKWYGEDSSVGKDGEVKREREEKEESLRKEEREMQMKMDSEESAYGNEEGEMSSPKRAIYVLDSGSKLGDAVVMQLVLAKLDVKVACENVEAESARYGPYVDVADLGDAKALRRSLAGVRSVIVPAGKFDESFAKSCKESGVKHIVLLSTAKASKGNVLSMFLDDEGARARKEEKREQLARSLGIPLTIIRPVDVVDEPTRGKTMAFSKEDGRLSGTISIEDVAVCAVRALAQPPKKGSDAIAFEIATSNETGKTDWKGQFAMLKA</sequence>
<feature type="region of interest" description="Disordered" evidence="1">
    <location>
        <begin position="81"/>
        <end position="130"/>
    </location>
</feature>
<keyword evidence="4" id="KW-1185">Reference proteome</keyword>
<evidence type="ECO:0000259" key="2">
    <source>
        <dbReference type="Pfam" id="PF13460"/>
    </source>
</evidence>
<feature type="region of interest" description="Disordered" evidence="1">
    <location>
        <begin position="19"/>
        <end position="52"/>
    </location>
</feature>
<proteinExistence type="predicted"/>
<dbReference type="AlphaFoldDB" id="K8F0Z7"/>
<evidence type="ECO:0000256" key="1">
    <source>
        <dbReference type="SAM" id="MobiDB-lite"/>
    </source>
</evidence>
<protein>
    <recommendedName>
        <fullName evidence="2">NAD(P)-binding domain-containing protein</fullName>
    </recommendedName>
</protein>
<dbReference type="eggNOG" id="ENOG502QR94">
    <property type="taxonomic scope" value="Eukaryota"/>
</dbReference>
<feature type="compositionally biased region" description="Basic and acidic residues" evidence="1">
    <location>
        <begin position="82"/>
        <end position="119"/>
    </location>
</feature>
<reference evidence="3 4" key="1">
    <citation type="submission" date="2011-10" db="EMBL/GenBank/DDBJ databases">
        <authorList>
            <person name="Genoscope - CEA"/>
        </authorList>
    </citation>
    <scope>NUCLEOTIDE SEQUENCE [LARGE SCALE GENOMIC DNA]</scope>
    <source>
        <strain evidence="3 4">RCC 1105</strain>
    </source>
</reference>
<name>K8F0Z7_9CHLO</name>
<dbReference type="PANTHER" id="PTHR47869">
    <property type="entry name" value="OS03G0410700 PROTEIN"/>
    <property type="match status" value="1"/>
</dbReference>
<feature type="domain" description="NAD(P)-binding" evidence="2">
    <location>
        <begin position="146"/>
        <end position="313"/>
    </location>
</feature>
<dbReference type="STRING" id="41875.K8F0Z7"/>
<dbReference type="InterPro" id="IPR016040">
    <property type="entry name" value="NAD(P)-bd_dom"/>
</dbReference>
<dbReference type="Pfam" id="PF13460">
    <property type="entry name" value="NAD_binding_10"/>
    <property type="match status" value="1"/>
</dbReference>
<dbReference type="RefSeq" id="XP_007514988.1">
    <property type="nucleotide sequence ID" value="XM_007514926.1"/>
</dbReference>
<dbReference type="KEGG" id="bpg:Bathy02g02970"/>
<dbReference type="Proteomes" id="UP000198341">
    <property type="component" value="Chromosome 2"/>
</dbReference>
<evidence type="ECO:0000313" key="4">
    <source>
        <dbReference type="Proteomes" id="UP000198341"/>
    </source>
</evidence>
<dbReference type="PANTHER" id="PTHR47869:SF2">
    <property type="entry name" value="OS03G0410700 PROTEIN"/>
    <property type="match status" value="1"/>
</dbReference>
<dbReference type="OrthoDB" id="2019800at2759"/>
<dbReference type="Gene3D" id="3.40.50.720">
    <property type="entry name" value="NAD(P)-binding Rossmann-like Domain"/>
    <property type="match status" value="1"/>
</dbReference>
<dbReference type="SUPFAM" id="SSF51735">
    <property type="entry name" value="NAD(P)-binding Rossmann-fold domains"/>
    <property type="match status" value="1"/>
</dbReference>
<organism evidence="3 4">
    <name type="scientific">Bathycoccus prasinos</name>
    <dbReference type="NCBI Taxonomy" id="41875"/>
    <lineage>
        <taxon>Eukaryota</taxon>
        <taxon>Viridiplantae</taxon>
        <taxon>Chlorophyta</taxon>
        <taxon>Mamiellophyceae</taxon>
        <taxon>Mamiellales</taxon>
        <taxon>Bathycoccaceae</taxon>
        <taxon>Bathycoccus</taxon>
    </lineage>
</organism>
<dbReference type="InterPro" id="IPR036291">
    <property type="entry name" value="NAD(P)-bd_dom_sf"/>
</dbReference>
<accession>K8F0Z7</accession>
<gene>
    <name evidence="3" type="ORF">Bathy02g02970</name>
</gene>
<evidence type="ECO:0000313" key="3">
    <source>
        <dbReference type="EMBL" id="CCO15228.1"/>
    </source>
</evidence>
<dbReference type="GeneID" id="19017410"/>
<dbReference type="EMBL" id="FO082277">
    <property type="protein sequence ID" value="CCO15228.1"/>
    <property type="molecule type" value="Genomic_DNA"/>
</dbReference>